<dbReference type="EMBL" id="JANIIK010000110">
    <property type="protein sequence ID" value="KAJ3596545.1"/>
    <property type="molecule type" value="Genomic_DNA"/>
</dbReference>
<dbReference type="SUPFAM" id="SSF49313">
    <property type="entry name" value="Cadherin-like"/>
    <property type="match status" value="2"/>
</dbReference>
<name>A0A9Q0IFN5_9TELE</name>
<dbReference type="CDD" id="cd11304">
    <property type="entry name" value="Cadherin_repeat"/>
    <property type="match status" value="2"/>
</dbReference>
<feature type="chain" id="PRO_5040339582" description="Cadherin domain-containing protein" evidence="6">
    <location>
        <begin position="23"/>
        <end position="341"/>
    </location>
</feature>
<feature type="domain" description="Cadherin" evidence="7">
    <location>
        <begin position="252"/>
        <end position="328"/>
    </location>
</feature>
<accession>A0A9Q0IFN5</accession>
<dbReference type="Gene3D" id="2.60.40.60">
    <property type="entry name" value="Cadherins"/>
    <property type="match status" value="3"/>
</dbReference>
<evidence type="ECO:0000256" key="5">
    <source>
        <dbReference type="PROSITE-ProRule" id="PRU00043"/>
    </source>
</evidence>
<dbReference type="PROSITE" id="PS00232">
    <property type="entry name" value="CADHERIN_1"/>
    <property type="match status" value="1"/>
</dbReference>
<evidence type="ECO:0000256" key="6">
    <source>
        <dbReference type="SAM" id="SignalP"/>
    </source>
</evidence>
<dbReference type="AlphaFoldDB" id="A0A9Q0IFN5"/>
<keyword evidence="6" id="KW-0732">Signal</keyword>
<evidence type="ECO:0000256" key="2">
    <source>
        <dbReference type="ARBA" id="ARBA00022737"/>
    </source>
</evidence>
<dbReference type="InterPro" id="IPR015919">
    <property type="entry name" value="Cadherin-like_sf"/>
</dbReference>
<dbReference type="InterPro" id="IPR039808">
    <property type="entry name" value="Cadherin"/>
</dbReference>
<dbReference type="PANTHER" id="PTHR24027:SF438">
    <property type="entry name" value="CADHERIN 23"/>
    <property type="match status" value="1"/>
</dbReference>
<dbReference type="GO" id="GO:0005509">
    <property type="term" value="F:calcium ion binding"/>
    <property type="evidence" value="ECO:0007669"/>
    <property type="project" value="UniProtKB-UniRule"/>
</dbReference>
<proteinExistence type="predicted"/>
<sequence length="341" mass="37540">MVCHVLLWYLLSLLCGYNPVEPSPLFRGHVLENSATASKVNGLSIPMRRVDAQKWCPNVGFHLKLYGNGSDDFNVVVHHKRGNVLLKTSRVLDREKRAEYLLSLGLCCQTCAAERVVFEVASVKVDVLDANDHEPTFENADIHISLQDTTALRSVVYRVDAFDADRGKNAELTYSSIPQNGSFYVVPKTGEVLLVDSILGLPSKVVFSVFARDHGWPPLTSKGALVTIVPHRWARRPAAPKRPDRRARRSPVGTAVSLNVSEDASVGSVITTLGTANRFHAATYELIYPGDSEGAPVTVGRDSGDVVIARRLDRESEPFVELTVKIQDKRGLYTVHVSQAN</sequence>
<dbReference type="GO" id="GO:0016342">
    <property type="term" value="C:catenin complex"/>
    <property type="evidence" value="ECO:0007669"/>
    <property type="project" value="TreeGrafter"/>
</dbReference>
<evidence type="ECO:0000313" key="8">
    <source>
        <dbReference type="EMBL" id="KAJ3596545.1"/>
    </source>
</evidence>
<dbReference type="PANTHER" id="PTHR24027">
    <property type="entry name" value="CADHERIN-23"/>
    <property type="match status" value="1"/>
</dbReference>
<dbReference type="GO" id="GO:0009653">
    <property type="term" value="P:anatomical structure morphogenesis"/>
    <property type="evidence" value="ECO:0007669"/>
    <property type="project" value="UniProtKB-ARBA"/>
</dbReference>
<reference evidence="8" key="1">
    <citation type="submission" date="2022-07" db="EMBL/GenBank/DDBJ databases">
        <title>Chromosome-level genome of Muraenolepis orangiensis.</title>
        <authorList>
            <person name="Kim J."/>
        </authorList>
    </citation>
    <scope>NUCLEOTIDE SEQUENCE</scope>
    <source>
        <strain evidence="8">KU_S4_2022</strain>
        <tissue evidence="8">Muscle</tissue>
    </source>
</reference>
<evidence type="ECO:0000256" key="4">
    <source>
        <dbReference type="ARBA" id="ARBA00023136"/>
    </source>
</evidence>
<dbReference type="Proteomes" id="UP001148018">
    <property type="component" value="Unassembled WGS sequence"/>
</dbReference>
<dbReference type="InterPro" id="IPR002126">
    <property type="entry name" value="Cadherin-like_dom"/>
</dbReference>
<dbReference type="FunFam" id="2.60.40.60:FF:000677">
    <property type="entry name" value="Uncharacterized protein"/>
    <property type="match status" value="1"/>
</dbReference>
<keyword evidence="2" id="KW-0677">Repeat</keyword>
<evidence type="ECO:0000259" key="7">
    <source>
        <dbReference type="PROSITE" id="PS50268"/>
    </source>
</evidence>
<dbReference type="GO" id="GO:0016477">
    <property type="term" value="P:cell migration"/>
    <property type="evidence" value="ECO:0007669"/>
    <property type="project" value="TreeGrafter"/>
</dbReference>
<dbReference type="GO" id="GO:0008013">
    <property type="term" value="F:beta-catenin binding"/>
    <property type="evidence" value="ECO:0007669"/>
    <property type="project" value="TreeGrafter"/>
</dbReference>
<protein>
    <recommendedName>
        <fullName evidence="7">Cadherin domain-containing protein</fullName>
    </recommendedName>
</protein>
<feature type="domain" description="Cadherin" evidence="7">
    <location>
        <begin position="22"/>
        <end position="137"/>
    </location>
</feature>
<dbReference type="GO" id="GO:0045296">
    <property type="term" value="F:cadherin binding"/>
    <property type="evidence" value="ECO:0007669"/>
    <property type="project" value="TreeGrafter"/>
</dbReference>
<gene>
    <name evidence="8" type="ORF">NHX12_002950</name>
</gene>
<keyword evidence="4" id="KW-0472">Membrane</keyword>
<evidence type="ECO:0000313" key="9">
    <source>
        <dbReference type="Proteomes" id="UP001148018"/>
    </source>
</evidence>
<feature type="signal peptide" evidence="6">
    <location>
        <begin position="1"/>
        <end position="22"/>
    </location>
</feature>
<evidence type="ECO:0000256" key="1">
    <source>
        <dbReference type="ARBA" id="ARBA00004370"/>
    </source>
</evidence>
<comment type="caution">
    <text evidence="8">The sequence shown here is derived from an EMBL/GenBank/DDBJ whole genome shotgun (WGS) entry which is preliminary data.</text>
</comment>
<comment type="subcellular location">
    <subcellularLocation>
        <location evidence="1">Membrane</location>
    </subcellularLocation>
</comment>
<dbReference type="PRINTS" id="PR00205">
    <property type="entry name" value="CADHERIN"/>
</dbReference>
<evidence type="ECO:0000256" key="3">
    <source>
        <dbReference type="ARBA" id="ARBA00022837"/>
    </source>
</evidence>
<dbReference type="InterPro" id="IPR020894">
    <property type="entry name" value="Cadherin_CS"/>
</dbReference>
<dbReference type="PROSITE" id="PS50268">
    <property type="entry name" value="CADHERIN_2"/>
    <property type="match status" value="2"/>
</dbReference>
<keyword evidence="3 5" id="KW-0106">Calcium</keyword>
<dbReference type="FunFam" id="2.60.40.60:FF:000404">
    <property type="entry name" value="Si:ch211-186j3.6"/>
    <property type="match status" value="1"/>
</dbReference>
<keyword evidence="9" id="KW-1185">Reference proteome</keyword>
<organism evidence="8 9">
    <name type="scientific">Muraenolepis orangiensis</name>
    <name type="common">Patagonian moray cod</name>
    <dbReference type="NCBI Taxonomy" id="630683"/>
    <lineage>
        <taxon>Eukaryota</taxon>
        <taxon>Metazoa</taxon>
        <taxon>Chordata</taxon>
        <taxon>Craniata</taxon>
        <taxon>Vertebrata</taxon>
        <taxon>Euteleostomi</taxon>
        <taxon>Actinopterygii</taxon>
        <taxon>Neopterygii</taxon>
        <taxon>Teleostei</taxon>
        <taxon>Neoteleostei</taxon>
        <taxon>Acanthomorphata</taxon>
        <taxon>Zeiogadaria</taxon>
        <taxon>Gadariae</taxon>
        <taxon>Gadiformes</taxon>
        <taxon>Muraenolepidoidei</taxon>
        <taxon>Muraenolepididae</taxon>
        <taxon>Muraenolepis</taxon>
    </lineage>
</organism>
<dbReference type="OrthoDB" id="6252479at2759"/>
<dbReference type="GO" id="GO:0007156">
    <property type="term" value="P:homophilic cell adhesion via plasma membrane adhesion molecules"/>
    <property type="evidence" value="ECO:0007669"/>
    <property type="project" value="InterPro"/>
</dbReference>